<gene>
    <name evidence="1" type="ORF">H4Q31_03335</name>
</gene>
<accession>A0A841T8M1</accession>
<keyword evidence="2" id="KW-1185">Reference proteome</keyword>
<name>A0A841T8M1_9BACL</name>
<protein>
    <submittedName>
        <fullName evidence="1">Uncharacterized protein</fullName>
    </submittedName>
</protein>
<dbReference type="Proteomes" id="UP000574133">
    <property type="component" value="Unassembled WGS sequence"/>
</dbReference>
<sequence length="92" mass="10865">MKIKWFKLHRFIEDNIKGGLAHLTEIECFNDEFNGFQYRSYVLKDVFDEGEPVLITVILGIYDIESEFEHEPSIFQMPSTMMNSLHCFVRGE</sequence>
<dbReference type="EMBL" id="JACJVN010000015">
    <property type="protein sequence ID" value="MBB6676355.1"/>
    <property type="molecule type" value="Genomic_DNA"/>
</dbReference>
<organism evidence="1 2">
    <name type="scientific">Cohnella lubricantis</name>
    <dbReference type="NCBI Taxonomy" id="2163172"/>
    <lineage>
        <taxon>Bacteria</taxon>
        <taxon>Bacillati</taxon>
        <taxon>Bacillota</taxon>
        <taxon>Bacilli</taxon>
        <taxon>Bacillales</taxon>
        <taxon>Paenibacillaceae</taxon>
        <taxon>Cohnella</taxon>
    </lineage>
</organism>
<dbReference type="AlphaFoldDB" id="A0A841T8M1"/>
<evidence type="ECO:0000313" key="1">
    <source>
        <dbReference type="EMBL" id="MBB6676355.1"/>
    </source>
</evidence>
<comment type="caution">
    <text evidence="1">The sequence shown here is derived from an EMBL/GenBank/DDBJ whole genome shotgun (WGS) entry which is preliminary data.</text>
</comment>
<reference evidence="1 2" key="1">
    <citation type="submission" date="2020-08" db="EMBL/GenBank/DDBJ databases">
        <title>Cohnella phylogeny.</title>
        <authorList>
            <person name="Dunlap C."/>
        </authorList>
    </citation>
    <scope>NUCLEOTIDE SEQUENCE [LARGE SCALE GENOMIC DNA]</scope>
    <source>
        <strain evidence="1 2">DSM 103658</strain>
    </source>
</reference>
<evidence type="ECO:0000313" key="2">
    <source>
        <dbReference type="Proteomes" id="UP000574133"/>
    </source>
</evidence>
<proteinExistence type="predicted"/>
<dbReference type="RefSeq" id="WP_185177649.1">
    <property type="nucleotide sequence ID" value="NZ_CBCSEP010000003.1"/>
</dbReference>